<feature type="domain" description="FAD-binding" evidence="1">
    <location>
        <begin position="13"/>
        <end position="360"/>
    </location>
</feature>
<dbReference type="PANTHER" id="PTHR43876">
    <property type="entry name" value="UBIQUINONE BIOSYNTHESIS MONOOXYGENASE COQ6, MITOCHONDRIAL"/>
    <property type="match status" value="1"/>
</dbReference>
<protein>
    <submittedName>
        <fullName evidence="2">2-octaprenyl-6-methoxyphenyl hydroxylase</fullName>
    </submittedName>
</protein>
<dbReference type="InterPro" id="IPR036188">
    <property type="entry name" value="FAD/NAD-bd_sf"/>
</dbReference>
<dbReference type="PRINTS" id="PR00420">
    <property type="entry name" value="RNGMNOXGNASE"/>
</dbReference>
<proteinExistence type="predicted"/>
<dbReference type="PROSITE" id="PS01304">
    <property type="entry name" value="UBIH"/>
    <property type="match status" value="1"/>
</dbReference>
<dbReference type="PANTHER" id="PTHR43876:SF8">
    <property type="entry name" value="2-OCTAPRENYL-6-METHOXYPHENOL HYDROXYLASE"/>
    <property type="match status" value="1"/>
</dbReference>
<reference evidence="3" key="1">
    <citation type="journal article" date="2019" name="Int. J. Syst. Evol. Microbiol.">
        <title>The Global Catalogue of Microorganisms (GCM) 10K type strain sequencing project: providing services to taxonomists for standard genome sequencing and annotation.</title>
        <authorList>
            <consortium name="The Broad Institute Genomics Platform"/>
            <consortium name="The Broad Institute Genome Sequencing Center for Infectious Disease"/>
            <person name="Wu L."/>
            <person name="Ma J."/>
        </authorList>
    </citation>
    <scope>NUCLEOTIDE SEQUENCE [LARGE SCALE GENOMIC DNA]</scope>
    <source>
        <strain evidence="3">JCM 32304</strain>
    </source>
</reference>
<comment type="caution">
    <text evidence="2">The sequence shown here is derived from an EMBL/GenBank/DDBJ whole genome shotgun (WGS) entry which is preliminary data.</text>
</comment>
<accession>A0ABQ2QBG9</accession>
<dbReference type="InterPro" id="IPR051205">
    <property type="entry name" value="UbiH/COQ6_monooxygenase"/>
</dbReference>
<sequence>MTTAHNSTQAQAVDIAIVGGAMAGATLALGLAQLSATLARPLRIALIEAHVADNKHPGFDARSIAIAHGSIFELSRLGIWPKLKHLGTPIENIHVSDRGHFGMTELNAQPLGLDALGQVVELAKVGSVLLDELAKSSVQVYCPAKVTDIQAQQDGHVLSLDDGSQLHCKLLVAADGAHSVVRQYLGQTTEQVDFQQTAIVANVTTNQPHQHWAYERFTQTGPLALLPMQNMATSAMQAKEPSAQLKDPSTQLKQSSAQLTAKGQSRYSLVWALPPAQADDLKNADKSEFLAALQLAFGHRAGRFVDVGQRVSYPLTLSYMPRPIYHRCVFAGNAAQTLHPIAGQGFNLGLRDVVGLLDVIEQAIAQTHGEVDLGSSDIVHQYLAARQQDRDSTLRNIEFLVRGFSNQYWPLVAGRNIGLRLLSWLPPLKRPVAQTAMGWR</sequence>
<dbReference type="SUPFAM" id="SSF51905">
    <property type="entry name" value="FAD/NAD(P)-binding domain"/>
    <property type="match status" value="1"/>
</dbReference>
<gene>
    <name evidence="2" type="primary">ubiH</name>
    <name evidence="2" type="ORF">GCM10009409_33440</name>
</gene>
<dbReference type="EMBL" id="BMQV01000045">
    <property type="protein sequence ID" value="GGP65375.1"/>
    <property type="molecule type" value="Genomic_DNA"/>
</dbReference>
<keyword evidence="3" id="KW-1185">Reference proteome</keyword>
<evidence type="ECO:0000313" key="2">
    <source>
        <dbReference type="EMBL" id="GGP65375.1"/>
    </source>
</evidence>
<dbReference type="InterPro" id="IPR002938">
    <property type="entry name" value="FAD-bd"/>
</dbReference>
<evidence type="ECO:0000313" key="3">
    <source>
        <dbReference type="Proteomes" id="UP000654367"/>
    </source>
</evidence>
<dbReference type="Pfam" id="PF01494">
    <property type="entry name" value="FAD_binding_3"/>
    <property type="match status" value="1"/>
</dbReference>
<evidence type="ECO:0000259" key="1">
    <source>
        <dbReference type="Pfam" id="PF01494"/>
    </source>
</evidence>
<name>A0ABQ2QBG9_9GAMM</name>
<dbReference type="RefSeq" id="WP_188922476.1">
    <property type="nucleotide sequence ID" value="NZ_BMQV01000045.1"/>
</dbReference>
<organism evidence="2 3">
    <name type="scientific">Shewanella saliphila</name>
    <dbReference type="NCBI Taxonomy" id="2282698"/>
    <lineage>
        <taxon>Bacteria</taxon>
        <taxon>Pseudomonadati</taxon>
        <taxon>Pseudomonadota</taxon>
        <taxon>Gammaproteobacteria</taxon>
        <taxon>Alteromonadales</taxon>
        <taxon>Shewanellaceae</taxon>
        <taxon>Shewanella</taxon>
    </lineage>
</organism>
<dbReference type="Proteomes" id="UP000654367">
    <property type="component" value="Unassembled WGS sequence"/>
</dbReference>
<dbReference type="Gene3D" id="3.50.50.60">
    <property type="entry name" value="FAD/NAD(P)-binding domain"/>
    <property type="match status" value="2"/>
</dbReference>
<dbReference type="InterPro" id="IPR018168">
    <property type="entry name" value="Ubi_Hdrlase_CS"/>
</dbReference>